<gene>
    <name evidence="2" type="ORF">NIES30_03090</name>
</gene>
<keyword evidence="3" id="KW-1185">Reference proteome</keyword>
<dbReference type="Pfam" id="PF08241">
    <property type="entry name" value="Methyltransf_11"/>
    <property type="match status" value="1"/>
</dbReference>
<reference evidence="2 3" key="1">
    <citation type="submission" date="2016-11" db="EMBL/GenBank/DDBJ databases">
        <title>Draft Genome Sequences of Nine Cyanobacterial Strains from Diverse Habitats.</title>
        <authorList>
            <person name="Zhu T."/>
            <person name="Hou S."/>
            <person name="Lu X."/>
            <person name="Hess W.R."/>
        </authorList>
    </citation>
    <scope>NUCLEOTIDE SEQUENCE [LARGE SCALE GENOMIC DNA]</scope>
    <source>
        <strain evidence="2 3">NIES-30</strain>
    </source>
</reference>
<evidence type="ECO:0000313" key="2">
    <source>
        <dbReference type="EMBL" id="OKH51069.1"/>
    </source>
</evidence>
<evidence type="ECO:0000313" key="3">
    <source>
        <dbReference type="Proteomes" id="UP000185557"/>
    </source>
</evidence>
<dbReference type="CDD" id="cd02440">
    <property type="entry name" value="AdoMet_MTases"/>
    <property type="match status" value="1"/>
</dbReference>
<dbReference type="STRING" id="549789.NIES30_03090"/>
<dbReference type="OrthoDB" id="449909at2"/>
<dbReference type="EMBL" id="MRCG01000001">
    <property type="protein sequence ID" value="OKH51069.1"/>
    <property type="molecule type" value="Genomic_DNA"/>
</dbReference>
<dbReference type="InterPro" id="IPR013216">
    <property type="entry name" value="Methyltransf_11"/>
</dbReference>
<feature type="domain" description="Methyltransferase type 11" evidence="1">
    <location>
        <begin position="50"/>
        <end position="140"/>
    </location>
</feature>
<evidence type="ECO:0000259" key="1">
    <source>
        <dbReference type="Pfam" id="PF08241"/>
    </source>
</evidence>
<dbReference type="RefSeq" id="WP_073606880.1">
    <property type="nucleotide sequence ID" value="NZ_MRCG01000001.1"/>
</dbReference>
<proteinExistence type="predicted"/>
<dbReference type="AlphaFoldDB" id="A0A1U7JBL9"/>
<sequence>MTINQLEPSTATLLQHRQQAAEFSAGISNETIYNCFESILIEKSASGTVVDWGAGQGLLTQRLFKFNRFSSITAADIQSRPQSLDPSIYWIETDLNYPLDLENNSFDTIVSAEVIEHLENPRSTVREWFRLLKPGGLLIFSTLNNESWRSILALILLGRFVDFGNSSYLAQITALMRKDISRILSETGFCIPQFEFTNAGKIPKFPHHHWQNIPFFFFGGLRFSDNFLAIAYKPI</sequence>
<dbReference type="Gene3D" id="3.40.50.150">
    <property type="entry name" value="Vaccinia Virus protein VP39"/>
    <property type="match status" value="1"/>
</dbReference>
<dbReference type="GO" id="GO:0008757">
    <property type="term" value="F:S-adenosylmethionine-dependent methyltransferase activity"/>
    <property type="evidence" value="ECO:0007669"/>
    <property type="project" value="InterPro"/>
</dbReference>
<dbReference type="PANTHER" id="PTHR42912">
    <property type="entry name" value="METHYLTRANSFERASE"/>
    <property type="match status" value="1"/>
</dbReference>
<name>A0A1U7JBL9_9CYAN</name>
<dbReference type="InterPro" id="IPR050508">
    <property type="entry name" value="Methyltransf_Superfamily"/>
</dbReference>
<protein>
    <recommendedName>
        <fullName evidence="1">Methyltransferase type 11 domain-containing protein</fullName>
    </recommendedName>
</protein>
<dbReference type="Proteomes" id="UP000185557">
    <property type="component" value="Unassembled WGS sequence"/>
</dbReference>
<accession>A0A1U7JBL9</accession>
<dbReference type="InterPro" id="IPR029063">
    <property type="entry name" value="SAM-dependent_MTases_sf"/>
</dbReference>
<comment type="caution">
    <text evidence="2">The sequence shown here is derived from an EMBL/GenBank/DDBJ whole genome shotgun (WGS) entry which is preliminary data.</text>
</comment>
<organism evidence="2 3">
    <name type="scientific">Phormidium tenue NIES-30</name>
    <dbReference type="NCBI Taxonomy" id="549789"/>
    <lineage>
        <taxon>Bacteria</taxon>
        <taxon>Bacillati</taxon>
        <taxon>Cyanobacteriota</taxon>
        <taxon>Cyanophyceae</taxon>
        <taxon>Oscillatoriophycideae</taxon>
        <taxon>Oscillatoriales</taxon>
        <taxon>Oscillatoriaceae</taxon>
        <taxon>Phormidium</taxon>
    </lineage>
</organism>
<dbReference type="SUPFAM" id="SSF53335">
    <property type="entry name" value="S-adenosyl-L-methionine-dependent methyltransferases"/>
    <property type="match status" value="1"/>
</dbReference>